<accession>A0A0E9SS41</accession>
<organism evidence="1">
    <name type="scientific">Anguilla anguilla</name>
    <name type="common">European freshwater eel</name>
    <name type="synonym">Muraena anguilla</name>
    <dbReference type="NCBI Taxonomy" id="7936"/>
    <lineage>
        <taxon>Eukaryota</taxon>
        <taxon>Metazoa</taxon>
        <taxon>Chordata</taxon>
        <taxon>Craniata</taxon>
        <taxon>Vertebrata</taxon>
        <taxon>Euteleostomi</taxon>
        <taxon>Actinopterygii</taxon>
        <taxon>Neopterygii</taxon>
        <taxon>Teleostei</taxon>
        <taxon>Anguilliformes</taxon>
        <taxon>Anguillidae</taxon>
        <taxon>Anguilla</taxon>
    </lineage>
</organism>
<dbReference type="AlphaFoldDB" id="A0A0E9SS41"/>
<sequence length="53" mass="5990">MQHFSHRLYRFQSAGTLQLCAGGIMQFDDQNVHPVLLILSDTRGNPLFSMALI</sequence>
<dbReference type="EMBL" id="GBXM01065107">
    <property type="protein sequence ID" value="JAH43470.1"/>
    <property type="molecule type" value="Transcribed_RNA"/>
</dbReference>
<proteinExistence type="predicted"/>
<reference evidence="1" key="1">
    <citation type="submission" date="2014-11" db="EMBL/GenBank/DDBJ databases">
        <authorList>
            <person name="Amaro Gonzalez C."/>
        </authorList>
    </citation>
    <scope>NUCLEOTIDE SEQUENCE</scope>
</reference>
<evidence type="ECO:0000313" key="1">
    <source>
        <dbReference type="EMBL" id="JAH43470.1"/>
    </source>
</evidence>
<protein>
    <submittedName>
        <fullName evidence="1">Uncharacterized protein</fullName>
    </submittedName>
</protein>
<name>A0A0E9SS41_ANGAN</name>
<reference evidence="1" key="2">
    <citation type="journal article" date="2015" name="Fish Shellfish Immunol.">
        <title>Early steps in the European eel (Anguilla anguilla)-Vibrio vulnificus interaction in the gills: Role of the RtxA13 toxin.</title>
        <authorList>
            <person name="Callol A."/>
            <person name="Pajuelo D."/>
            <person name="Ebbesson L."/>
            <person name="Teles M."/>
            <person name="MacKenzie S."/>
            <person name="Amaro C."/>
        </authorList>
    </citation>
    <scope>NUCLEOTIDE SEQUENCE</scope>
</reference>